<dbReference type="Pfam" id="PF13193">
    <property type="entry name" value="AMP-binding_C"/>
    <property type="match status" value="2"/>
</dbReference>
<evidence type="ECO:0000259" key="5">
    <source>
        <dbReference type="Pfam" id="PF00501"/>
    </source>
</evidence>
<evidence type="ECO:0000256" key="2">
    <source>
        <dbReference type="ARBA" id="ARBA00006432"/>
    </source>
</evidence>
<feature type="domain" description="AMP-binding enzyme C-terminal" evidence="6">
    <location>
        <begin position="391"/>
        <end position="467"/>
    </location>
</feature>
<dbReference type="PROSITE" id="PS00455">
    <property type="entry name" value="AMP_BINDING"/>
    <property type="match status" value="2"/>
</dbReference>
<reference evidence="8" key="1">
    <citation type="submission" date="2025-08" db="UniProtKB">
        <authorList>
            <consortium name="RefSeq"/>
        </authorList>
    </citation>
    <scope>IDENTIFICATION</scope>
</reference>
<dbReference type="InterPro" id="IPR042099">
    <property type="entry name" value="ANL_N_sf"/>
</dbReference>
<dbReference type="GO" id="GO:0005777">
    <property type="term" value="C:peroxisome"/>
    <property type="evidence" value="ECO:0007669"/>
    <property type="project" value="UniProtKB-SubCell"/>
</dbReference>
<dbReference type="Proteomes" id="UP000504615">
    <property type="component" value="Unplaced"/>
</dbReference>
<keyword evidence="3" id="KW-0436">Ligase</keyword>
<evidence type="ECO:0000256" key="4">
    <source>
        <dbReference type="ARBA" id="ARBA00023140"/>
    </source>
</evidence>
<dbReference type="InterPro" id="IPR025110">
    <property type="entry name" value="AMP-bd_C"/>
</dbReference>
<protein>
    <submittedName>
        <fullName evidence="8">Uncharacterized protein LOC105422336</fullName>
    </submittedName>
</protein>
<name>A0A6I9VN19_9HYME</name>
<sequence>MKEQSIKCALWLRKNGIQKGDRIGIWTENHINTYIPVYASLYVAAIICPWDDKVSKISAQYCLSLTSPKVVFVNAESAENLVEAAKEENLEVKVIVIGSLPGFVSLTDILQDKVTPSEIDEFRCTNVDNPYDTAMICGSSGTTGMPKGTELSYVSLYNSITPIEEVHMINEVTLTLPTIRWHYGLTVMFELVLSNAKWIILPEHLTKDEAKICDAIEKYGITWFGCDISFPHRLVKYNILQEHPVTCLKKLVITGGPFTKNMQEAVAKILPHTQILNCYGLTDAGGLCASQTITSKPGSCGFVTKGIRIKMVDEKTGEALGPNKRGELCIKSEFIIKSYYKNPEETKAAIDSDGWLHTKDIGYYDEEGEIYFISRISDFINYRSIKLSPAEVEGVLEIHPSVLHAVVVPIPHEMDVEYPMAFIQKVIGKEITEKELHDLVDKNLPWYCKLIGGIKFMDKLPRLTTGKIDRKQLKLLAKSYATVNSALIHVQSINVIQLLLDKRKIKVIRRFIKMSEQMTAANNRKVPHYHDVIREFRIEDNILIGKEIPINRDPINISEVLLTTLKSKPDCIGQIDAITGKQHTYADMSERSIKCALWLKKQGIKSGDIIGLCCDNDMDGIIALLGTMYIGAISNPWDYELSPITAEYFLSLTSPKIVFAMPTSVPSLQKAAKKLNMNLKIVVFHKLDGYESVDDITKGHDTREIAEFKCAKISNPDDVALISLSSGTTGMPKGTEISHSSLYNCLLPEKVTELEGHICLWSPTLRWHYGVQLAFHAILAYATKVLSPCSVMYNNDDAAMCSFIEKYGVTWFCTEPGMLTRFYKSDVLEKYKLPTLKEVMNAGSHFKKEHKLSLAKKLPHVFITDAYGSTDSGGDVTVVIRGCKPGSIGLVAPNVRIKVTDLKTGKALGPNQRGEFSIKLPCVMNGYHKKPEETKRAFDSEGWLLTGDVGYYDDDGNVFITDRISEFILFYGINISTTEIEYVLGSHPAVSQVAVIGIPHETEGQRPMAVISRLPNKTVTEKELHDLIAENLPGYCALRGGIKFLDQLPRTPTGKIAKKQLKEMFAN</sequence>
<dbReference type="Gene3D" id="3.40.50.980">
    <property type="match status" value="2"/>
</dbReference>
<accession>A0A6I9VN19</accession>
<dbReference type="SUPFAM" id="SSF56801">
    <property type="entry name" value="Acetyl-CoA synthetase-like"/>
    <property type="match status" value="2"/>
</dbReference>
<feature type="domain" description="AMP-binding enzyme C-terminal" evidence="6">
    <location>
        <begin position="979"/>
        <end position="1055"/>
    </location>
</feature>
<dbReference type="InterPro" id="IPR020845">
    <property type="entry name" value="AMP-binding_CS"/>
</dbReference>
<dbReference type="PANTHER" id="PTHR24096:SF149">
    <property type="entry name" value="AMP-BINDING DOMAIN-CONTAINING PROTEIN-RELATED"/>
    <property type="match status" value="1"/>
</dbReference>
<dbReference type="Gene3D" id="3.40.50.12780">
    <property type="entry name" value="N-terminal domain of ligase-like"/>
    <property type="match status" value="1"/>
</dbReference>
<dbReference type="GO" id="GO:0016405">
    <property type="term" value="F:CoA-ligase activity"/>
    <property type="evidence" value="ECO:0007669"/>
    <property type="project" value="TreeGrafter"/>
</dbReference>
<feature type="domain" description="AMP-dependent synthetase/ligase" evidence="5">
    <location>
        <begin position="579"/>
        <end position="928"/>
    </location>
</feature>
<dbReference type="Pfam" id="PF00501">
    <property type="entry name" value="AMP-binding"/>
    <property type="match status" value="2"/>
</dbReference>
<dbReference type="Gene3D" id="2.30.38.10">
    <property type="entry name" value="Luciferase, Domain 3"/>
    <property type="match status" value="1"/>
</dbReference>
<keyword evidence="7" id="KW-1185">Reference proteome</keyword>
<comment type="subcellular location">
    <subcellularLocation>
        <location evidence="1">Peroxisome</location>
    </subcellularLocation>
</comment>
<evidence type="ECO:0000256" key="1">
    <source>
        <dbReference type="ARBA" id="ARBA00004275"/>
    </source>
</evidence>
<evidence type="ECO:0000313" key="7">
    <source>
        <dbReference type="Proteomes" id="UP000504615"/>
    </source>
</evidence>
<evidence type="ECO:0000256" key="3">
    <source>
        <dbReference type="ARBA" id="ARBA00022598"/>
    </source>
</evidence>
<dbReference type="RefSeq" id="XP_011629978.1">
    <property type="nucleotide sequence ID" value="XM_011631676.2"/>
</dbReference>
<gene>
    <name evidence="8" type="primary">LOC105422336</name>
</gene>
<keyword evidence="4" id="KW-0576">Peroxisome</keyword>
<proteinExistence type="inferred from homology"/>
<evidence type="ECO:0000259" key="6">
    <source>
        <dbReference type="Pfam" id="PF13193"/>
    </source>
</evidence>
<dbReference type="KEGG" id="pbar:105422336"/>
<dbReference type="PANTHER" id="PTHR24096">
    <property type="entry name" value="LONG-CHAIN-FATTY-ACID--COA LIGASE"/>
    <property type="match status" value="1"/>
</dbReference>
<comment type="similarity">
    <text evidence="2">Belongs to the ATP-dependent AMP-binding enzyme family.</text>
</comment>
<organism evidence="7 8">
    <name type="scientific">Pogonomyrmex barbatus</name>
    <name type="common">red harvester ant</name>
    <dbReference type="NCBI Taxonomy" id="144034"/>
    <lineage>
        <taxon>Eukaryota</taxon>
        <taxon>Metazoa</taxon>
        <taxon>Ecdysozoa</taxon>
        <taxon>Arthropoda</taxon>
        <taxon>Hexapoda</taxon>
        <taxon>Insecta</taxon>
        <taxon>Pterygota</taxon>
        <taxon>Neoptera</taxon>
        <taxon>Endopterygota</taxon>
        <taxon>Hymenoptera</taxon>
        <taxon>Apocrita</taxon>
        <taxon>Aculeata</taxon>
        <taxon>Formicoidea</taxon>
        <taxon>Formicidae</taxon>
        <taxon>Myrmicinae</taxon>
        <taxon>Pogonomyrmex</taxon>
    </lineage>
</organism>
<dbReference type="InterPro" id="IPR045851">
    <property type="entry name" value="AMP-bd_C_sf"/>
</dbReference>
<dbReference type="InterPro" id="IPR000873">
    <property type="entry name" value="AMP-dep_synth/lig_dom"/>
</dbReference>
<dbReference type="Gene3D" id="3.30.300.30">
    <property type="match status" value="2"/>
</dbReference>
<feature type="domain" description="AMP-dependent synthetase/ligase" evidence="5">
    <location>
        <begin position="2"/>
        <end position="340"/>
    </location>
</feature>
<dbReference type="AlphaFoldDB" id="A0A6I9VN19"/>
<evidence type="ECO:0000313" key="8">
    <source>
        <dbReference type="RefSeq" id="XP_011629978.1"/>
    </source>
</evidence>
<dbReference type="GeneID" id="105422336"/>
<dbReference type="OrthoDB" id="10253869at2759"/>